<organism evidence="1 2">
    <name type="scientific">Mycoplasmopsis agalactiae</name>
    <name type="common">Mycoplasma agalactiae</name>
    <dbReference type="NCBI Taxonomy" id="2110"/>
    <lineage>
        <taxon>Bacteria</taxon>
        <taxon>Bacillati</taxon>
        <taxon>Mycoplasmatota</taxon>
        <taxon>Mycoplasmoidales</taxon>
        <taxon>Metamycoplasmataceae</taxon>
        <taxon>Mycoplasmopsis</taxon>
    </lineage>
</organism>
<evidence type="ECO:0000313" key="2">
    <source>
        <dbReference type="Proteomes" id="UP000006902"/>
    </source>
</evidence>
<reference evidence="2" key="1">
    <citation type="journal article" date="2010" name="BMC Genomics">
        <title>Comparative genomic and proteomic analyses of two Mycoplasma agalactiae strains: clues to the macro- and micro-events that are shaping mycoplasma diversity.</title>
        <authorList>
            <person name="Nouvel L.X."/>
            <person name="Sirand-Pugnet P."/>
            <person name="Marenda M.S."/>
            <person name="Sagne E."/>
            <person name="Barbe V."/>
            <person name="Mangenot S."/>
            <person name="Schenowitz C."/>
            <person name="Jacob D."/>
            <person name="Barre A."/>
            <person name="Claverol S."/>
            <person name="Blanchard A."/>
            <person name="Citti C."/>
        </authorList>
    </citation>
    <scope>NUCLEOTIDE SEQUENCE [LARGE SCALE GENOMIC DNA]</scope>
    <source>
        <strain evidence="2">5632</strain>
    </source>
</reference>
<protein>
    <submittedName>
        <fullName evidence="1">Uncharacterized protein</fullName>
    </submittedName>
</protein>
<evidence type="ECO:0000313" key="1">
    <source>
        <dbReference type="EMBL" id="CBH40584.1"/>
    </source>
</evidence>
<proteinExistence type="predicted"/>
<dbReference type="Proteomes" id="UP000006902">
    <property type="component" value="Chromosome"/>
</dbReference>
<dbReference type="RefSeq" id="WP_013021996.1">
    <property type="nucleotide sequence ID" value="NC_013948.1"/>
</dbReference>
<gene>
    <name evidence="1" type="ordered locus">MAGa3710</name>
</gene>
<dbReference type="AlphaFoldDB" id="D3VQJ0"/>
<dbReference type="EMBL" id="FP671138">
    <property type="protein sequence ID" value="CBH40584.1"/>
    <property type="molecule type" value="Genomic_DNA"/>
</dbReference>
<name>D3VQJ0_MYCAA</name>
<sequence>MNKNLFESLFEIDNKWNDVELNAKIYKDVITKLYYTLNSNKVKFYQVKGFGKYKTEFIKEKRLIMKLKLLQ</sequence>
<dbReference type="KEGG" id="mal:MAGa3710"/>
<accession>D3VQJ0</accession>